<organism evidence="2 3">
    <name type="scientific">Musa troglodytarum</name>
    <name type="common">fe'i banana</name>
    <dbReference type="NCBI Taxonomy" id="320322"/>
    <lineage>
        <taxon>Eukaryota</taxon>
        <taxon>Viridiplantae</taxon>
        <taxon>Streptophyta</taxon>
        <taxon>Embryophyta</taxon>
        <taxon>Tracheophyta</taxon>
        <taxon>Spermatophyta</taxon>
        <taxon>Magnoliopsida</taxon>
        <taxon>Liliopsida</taxon>
        <taxon>Zingiberales</taxon>
        <taxon>Musaceae</taxon>
        <taxon>Musa</taxon>
    </lineage>
</organism>
<evidence type="ECO:0000256" key="1">
    <source>
        <dbReference type="SAM" id="MobiDB-lite"/>
    </source>
</evidence>
<keyword evidence="3" id="KW-1185">Reference proteome</keyword>
<dbReference type="EMBL" id="CP097506">
    <property type="protein sequence ID" value="URD95694.1"/>
    <property type="molecule type" value="Genomic_DNA"/>
</dbReference>
<evidence type="ECO:0000313" key="3">
    <source>
        <dbReference type="Proteomes" id="UP001055439"/>
    </source>
</evidence>
<dbReference type="AlphaFoldDB" id="A0A9E7FGX0"/>
<accession>A0A9E7FGX0</accession>
<proteinExistence type="predicted"/>
<feature type="region of interest" description="Disordered" evidence="1">
    <location>
        <begin position="61"/>
        <end position="129"/>
    </location>
</feature>
<name>A0A9E7FGX0_9LILI</name>
<gene>
    <name evidence="2" type="ORF">MUK42_33820</name>
</gene>
<evidence type="ECO:0000313" key="2">
    <source>
        <dbReference type="EMBL" id="URD95694.1"/>
    </source>
</evidence>
<sequence length="129" mass="13662">MKSLNICSGGGFLSNFPTKLNTHGCRRLRTVASSYLTGALEARLIRSHVEADRKEYETVSLERSASSSAQGTFFPSPPSVSIAPAAPTWEGDPPASPAVGGPEGATHRQLVSVRRSRNNGGLGSIHCNR</sequence>
<protein>
    <submittedName>
        <fullName evidence="2">Uncharacterized protein</fullName>
    </submittedName>
</protein>
<feature type="compositionally biased region" description="Polar residues" evidence="1">
    <location>
        <begin position="61"/>
        <end position="73"/>
    </location>
</feature>
<dbReference type="Proteomes" id="UP001055439">
    <property type="component" value="Chromosome 4"/>
</dbReference>
<reference evidence="2" key="1">
    <citation type="submission" date="2022-05" db="EMBL/GenBank/DDBJ databases">
        <title>The Musa troglodytarum L. genome provides insights into the mechanism of non-climacteric behaviour and enrichment of carotenoids.</title>
        <authorList>
            <person name="Wang J."/>
        </authorList>
    </citation>
    <scope>NUCLEOTIDE SEQUENCE</scope>
    <source>
        <tissue evidence="2">Leaf</tissue>
    </source>
</reference>